<keyword evidence="1" id="KW-1133">Transmembrane helix</keyword>
<dbReference type="Proteomes" id="UP000662200">
    <property type="component" value="Unassembled WGS sequence"/>
</dbReference>
<feature type="transmembrane region" description="Helical" evidence="1">
    <location>
        <begin position="76"/>
        <end position="99"/>
    </location>
</feature>
<reference evidence="2" key="1">
    <citation type="journal article" date="2014" name="Int. J. Syst. Evol. Microbiol.">
        <title>Complete genome sequence of Corynebacterium casei LMG S-19264T (=DSM 44701T), isolated from a smear-ripened cheese.</title>
        <authorList>
            <consortium name="US DOE Joint Genome Institute (JGI-PGF)"/>
            <person name="Walter F."/>
            <person name="Albersmeier A."/>
            <person name="Kalinowski J."/>
            <person name="Ruckert C."/>
        </authorList>
    </citation>
    <scope>NUCLEOTIDE SEQUENCE</scope>
    <source>
        <strain evidence="2">JCM 3091</strain>
    </source>
</reference>
<keyword evidence="3" id="KW-1185">Reference proteome</keyword>
<protein>
    <recommendedName>
        <fullName evidence="4">ATP synthase protein I</fullName>
    </recommendedName>
</protein>
<comment type="caution">
    <text evidence="2">The sequence shown here is derived from an EMBL/GenBank/DDBJ whole genome shotgun (WGS) entry which is preliminary data.</text>
</comment>
<keyword evidence="1" id="KW-0812">Transmembrane</keyword>
<dbReference type="EMBL" id="BMQC01000002">
    <property type="protein sequence ID" value="GGK18908.1"/>
    <property type="molecule type" value="Genomic_DNA"/>
</dbReference>
<sequence length="144" mass="14876">MGGSDGDAEDARWRLRHLPVLLGGSAATAAVAVLVTAAVAGWTAAWGTGVGVAVAVASFASTTAVLAWLDRVARPLILPFGLALYVTKFTALGVLMFAVARSGWAGLPALAIGIVIGALAWVGMHIAWLHTRRGRPRLHYTPPA</sequence>
<feature type="transmembrane region" description="Helical" evidence="1">
    <location>
        <begin position="105"/>
        <end position="129"/>
    </location>
</feature>
<evidence type="ECO:0000313" key="3">
    <source>
        <dbReference type="Proteomes" id="UP000662200"/>
    </source>
</evidence>
<name>A0A8J3FIG2_9ACTN</name>
<evidence type="ECO:0000313" key="2">
    <source>
        <dbReference type="EMBL" id="GGK18908.1"/>
    </source>
</evidence>
<reference evidence="2" key="2">
    <citation type="submission" date="2020-09" db="EMBL/GenBank/DDBJ databases">
        <authorList>
            <person name="Sun Q."/>
            <person name="Ohkuma M."/>
        </authorList>
    </citation>
    <scope>NUCLEOTIDE SEQUENCE</scope>
    <source>
        <strain evidence="2">JCM 3091</strain>
    </source>
</reference>
<gene>
    <name evidence="2" type="ORF">GCM10010124_09370</name>
</gene>
<evidence type="ECO:0008006" key="4">
    <source>
        <dbReference type="Google" id="ProtNLM"/>
    </source>
</evidence>
<feature type="transmembrane region" description="Helical" evidence="1">
    <location>
        <begin position="20"/>
        <end position="44"/>
    </location>
</feature>
<dbReference type="AlphaFoldDB" id="A0A8J3FIG2"/>
<evidence type="ECO:0000256" key="1">
    <source>
        <dbReference type="SAM" id="Phobius"/>
    </source>
</evidence>
<dbReference type="RefSeq" id="WP_189112913.1">
    <property type="nucleotide sequence ID" value="NZ_BMQC01000002.1"/>
</dbReference>
<keyword evidence="1" id="KW-0472">Membrane</keyword>
<accession>A0A8J3FIG2</accession>
<organism evidence="2 3">
    <name type="scientific">Pilimelia terevasa</name>
    <dbReference type="NCBI Taxonomy" id="53372"/>
    <lineage>
        <taxon>Bacteria</taxon>
        <taxon>Bacillati</taxon>
        <taxon>Actinomycetota</taxon>
        <taxon>Actinomycetes</taxon>
        <taxon>Micromonosporales</taxon>
        <taxon>Micromonosporaceae</taxon>
        <taxon>Pilimelia</taxon>
    </lineage>
</organism>
<proteinExistence type="predicted"/>
<feature type="transmembrane region" description="Helical" evidence="1">
    <location>
        <begin position="50"/>
        <end position="69"/>
    </location>
</feature>